<evidence type="ECO:0000313" key="2">
    <source>
        <dbReference type="Proteomes" id="UP000220691"/>
    </source>
</evidence>
<dbReference type="GO" id="GO:0005975">
    <property type="term" value="P:carbohydrate metabolic process"/>
    <property type="evidence" value="ECO:0007669"/>
    <property type="project" value="InterPro"/>
</dbReference>
<sequence length="77" mass="9012">MVPNEIVNKDGNGIEQWSTDNELSQIQIPEWDKNKLYDKGKIVTYKGIQYEAQELICVDKPDESVSWRLIIEEESNR</sequence>
<dbReference type="GO" id="GO:0005576">
    <property type="term" value="C:extracellular region"/>
    <property type="evidence" value="ECO:0007669"/>
    <property type="project" value="InterPro"/>
</dbReference>
<dbReference type="CDD" id="cd12215">
    <property type="entry name" value="ChiC_BD"/>
    <property type="match status" value="1"/>
</dbReference>
<comment type="caution">
    <text evidence="1">The sequence shown here is derived from an EMBL/GenBank/DDBJ whole genome shotgun (WGS) entry which is preliminary data.</text>
</comment>
<dbReference type="Gene3D" id="2.10.10.20">
    <property type="entry name" value="Carbohydrate-binding module superfamily 5/12"/>
    <property type="match status" value="1"/>
</dbReference>
<protein>
    <submittedName>
        <fullName evidence="1">Uncharacterized protein</fullName>
    </submittedName>
</protein>
<dbReference type="GO" id="GO:0030246">
    <property type="term" value="F:carbohydrate binding"/>
    <property type="evidence" value="ECO:0007669"/>
    <property type="project" value="InterPro"/>
</dbReference>
<dbReference type="EMBL" id="NUAN01000272">
    <property type="protein sequence ID" value="PEN81029.1"/>
    <property type="molecule type" value="Genomic_DNA"/>
</dbReference>
<reference evidence="1 2" key="1">
    <citation type="submission" date="2017-09" db="EMBL/GenBank/DDBJ databases">
        <title>Large-scale bioinformatics analysis of Bacillus genomes uncovers conserved roles of natural products in bacterial physiology.</title>
        <authorList>
            <consortium name="Agbiome Team Llc"/>
            <person name="Bleich R.M."/>
            <person name="Kirk G.J."/>
            <person name="Santa Maria K.C."/>
            <person name="Allen S.E."/>
            <person name="Farag S."/>
            <person name="Shank E.A."/>
            <person name="Bowers A."/>
        </authorList>
    </citation>
    <scope>NUCLEOTIDE SEQUENCE [LARGE SCALE GENOMIC DNA]</scope>
    <source>
        <strain evidence="1 2">AFS027647</strain>
    </source>
</reference>
<dbReference type="Proteomes" id="UP000220691">
    <property type="component" value="Unassembled WGS sequence"/>
</dbReference>
<name>A0A9X6U651_BACCE</name>
<proteinExistence type="predicted"/>
<dbReference type="InterPro" id="IPR036573">
    <property type="entry name" value="CBM_sf_5/12"/>
</dbReference>
<gene>
    <name evidence="1" type="ORF">CN553_29285</name>
</gene>
<dbReference type="SUPFAM" id="SSF51055">
    <property type="entry name" value="Carbohydrate binding domain"/>
    <property type="match status" value="1"/>
</dbReference>
<accession>A0A9X6U651</accession>
<dbReference type="AlphaFoldDB" id="A0A9X6U651"/>
<dbReference type="GO" id="GO:0004553">
    <property type="term" value="F:hydrolase activity, hydrolyzing O-glycosyl compounds"/>
    <property type="evidence" value="ECO:0007669"/>
    <property type="project" value="InterPro"/>
</dbReference>
<evidence type="ECO:0000313" key="1">
    <source>
        <dbReference type="EMBL" id="PEN81029.1"/>
    </source>
</evidence>
<organism evidence="1 2">
    <name type="scientific">Bacillus cereus</name>
    <dbReference type="NCBI Taxonomy" id="1396"/>
    <lineage>
        <taxon>Bacteria</taxon>
        <taxon>Bacillati</taxon>
        <taxon>Bacillota</taxon>
        <taxon>Bacilli</taxon>
        <taxon>Bacillales</taxon>
        <taxon>Bacillaceae</taxon>
        <taxon>Bacillus</taxon>
        <taxon>Bacillus cereus group</taxon>
    </lineage>
</organism>